<dbReference type="Proteomes" id="UP000002027">
    <property type="component" value="Chromosome 1"/>
</dbReference>
<evidence type="ECO:0000313" key="1">
    <source>
        <dbReference type="EMBL" id="ACZ38530.1"/>
    </source>
</evidence>
<dbReference type="InParanoid" id="D1C2R3"/>
<keyword evidence="2" id="KW-1185">Reference proteome</keyword>
<reference evidence="1 2" key="2">
    <citation type="journal article" date="2010" name="Stand. Genomic Sci.">
        <title>Complete genome sequence of Desulfohalobium retbaense type strain (HR(100)).</title>
        <authorList>
            <person name="Spring S."/>
            <person name="Nolan M."/>
            <person name="Lapidus A."/>
            <person name="Glavina Del Rio T."/>
            <person name="Copeland A."/>
            <person name="Tice H."/>
            <person name="Cheng J.F."/>
            <person name="Lucas S."/>
            <person name="Land M."/>
            <person name="Chen F."/>
            <person name="Bruce D."/>
            <person name="Goodwin L."/>
            <person name="Pitluck S."/>
            <person name="Ivanova N."/>
            <person name="Mavromatis K."/>
            <person name="Mikhailova N."/>
            <person name="Pati A."/>
            <person name="Chen A."/>
            <person name="Palaniappan K."/>
            <person name="Hauser L."/>
            <person name="Chang Y.J."/>
            <person name="Jeffries C.D."/>
            <person name="Munk C."/>
            <person name="Kiss H."/>
            <person name="Chain P."/>
            <person name="Han C."/>
            <person name="Brettin T."/>
            <person name="Detter J.C."/>
            <person name="Schuler E."/>
            <person name="Goker M."/>
            <person name="Rohde M."/>
            <person name="Bristow J."/>
            <person name="Eisen J.A."/>
            <person name="Markowitz V."/>
            <person name="Hugenholtz P."/>
            <person name="Kyrpides N.C."/>
            <person name="Klenk H.P."/>
        </authorList>
    </citation>
    <scope>NUCLEOTIDE SEQUENCE [LARGE SCALE GENOMIC DNA]</scope>
    <source>
        <strain evidence="2">ATCC 49802 / DSM 20745 / S 6022</strain>
    </source>
</reference>
<dbReference type="OrthoDB" id="163162at2"/>
<sequence length="85" mass="9979">MLDHTGTRRVRYEDTFRAIGHYLDEHRFTRIALIETPEGFLIKAYATVDSRSDSTFGVPQTYLFTNEDIDHLLENAYARRRSPSR</sequence>
<proteinExistence type="predicted"/>
<dbReference type="EMBL" id="CP001823">
    <property type="protein sequence ID" value="ACZ38530.1"/>
    <property type="molecule type" value="Genomic_DNA"/>
</dbReference>
<dbReference type="HOGENOM" id="CLU_2481334_0_0_0"/>
<accession>D1C2R3</accession>
<protein>
    <submittedName>
        <fullName evidence="1">Uncharacterized protein</fullName>
    </submittedName>
</protein>
<dbReference type="AlphaFoldDB" id="D1C2R3"/>
<dbReference type="STRING" id="479434.Sthe_1094"/>
<reference evidence="2" key="1">
    <citation type="submission" date="2009-11" db="EMBL/GenBank/DDBJ databases">
        <title>The complete chromosome 1 of Sphaerobacter thermophilus DSM 20745.</title>
        <authorList>
            <person name="Lucas S."/>
            <person name="Copeland A."/>
            <person name="Lapidus A."/>
            <person name="Glavina del Rio T."/>
            <person name="Dalin E."/>
            <person name="Tice H."/>
            <person name="Bruce D."/>
            <person name="Goodwin L."/>
            <person name="Pitluck S."/>
            <person name="Kyrpides N."/>
            <person name="Mavromatis K."/>
            <person name="Ivanova N."/>
            <person name="Mikhailova N."/>
            <person name="LaButti K.M."/>
            <person name="Clum A."/>
            <person name="Sun H.I."/>
            <person name="Brettin T."/>
            <person name="Detter J.C."/>
            <person name="Han C."/>
            <person name="Larimer F."/>
            <person name="Land M."/>
            <person name="Hauser L."/>
            <person name="Markowitz V."/>
            <person name="Cheng J.F."/>
            <person name="Hugenholtz P."/>
            <person name="Woyke T."/>
            <person name="Wu D."/>
            <person name="Steenblock K."/>
            <person name="Schneider S."/>
            <person name="Pukall R."/>
            <person name="Goeker M."/>
            <person name="Klenk H.P."/>
            <person name="Eisen J.A."/>
        </authorList>
    </citation>
    <scope>NUCLEOTIDE SEQUENCE [LARGE SCALE GENOMIC DNA]</scope>
    <source>
        <strain evidence="2">ATCC 49802 / DSM 20745 / S 6022</strain>
    </source>
</reference>
<dbReference type="RefSeq" id="WP_012871577.1">
    <property type="nucleotide sequence ID" value="NC_013523.1"/>
</dbReference>
<gene>
    <name evidence="1" type="ordered locus">Sthe_1094</name>
</gene>
<dbReference type="eggNOG" id="ENOG5030TCU">
    <property type="taxonomic scope" value="Bacteria"/>
</dbReference>
<dbReference type="KEGG" id="sti:Sthe_1094"/>
<organism evidence="1 2">
    <name type="scientific">Sphaerobacter thermophilus (strain ATCC 49802 / DSM 20745 / KCCM 41009 / NCIMB 13125 / S 6022)</name>
    <dbReference type="NCBI Taxonomy" id="479434"/>
    <lineage>
        <taxon>Bacteria</taxon>
        <taxon>Pseudomonadati</taxon>
        <taxon>Thermomicrobiota</taxon>
        <taxon>Thermomicrobia</taxon>
        <taxon>Sphaerobacterales</taxon>
        <taxon>Sphaerobacterineae</taxon>
        <taxon>Sphaerobacteraceae</taxon>
        <taxon>Sphaerobacter</taxon>
    </lineage>
</organism>
<name>D1C2R3_SPHTD</name>
<evidence type="ECO:0000313" key="2">
    <source>
        <dbReference type="Proteomes" id="UP000002027"/>
    </source>
</evidence>